<dbReference type="InterPro" id="IPR036291">
    <property type="entry name" value="NAD(P)-bd_dom_sf"/>
</dbReference>
<dbReference type="PANTHER" id="PTHR42901:SF1">
    <property type="entry name" value="ALCOHOL DEHYDROGENASE"/>
    <property type="match status" value="1"/>
</dbReference>
<comment type="similarity">
    <text evidence="1 3">Belongs to the short-chain dehydrogenases/reductases (SDR) family.</text>
</comment>
<keyword evidence="5" id="KW-1185">Reference proteome</keyword>
<organism evidence="4 5">
    <name type="scientific">Paramixta manurensis</name>
    <dbReference type="NCBI Taxonomy" id="2740817"/>
    <lineage>
        <taxon>Bacteria</taxon>
        <taxon>Pseudomonadati</taxon>
        <taxon>Pseudomonadota</taxon>
        <taxon>Gammaproteobacteria</taxon>
        <taxon>Enterobacterales</taxon>
        <taxon>Erwiniaceae</taxon>
        <taxon>Paramixta</taxon>
    </lineage>
</organism>
<dbReference type="FunFam" id="3.40.50.720:FF:000047">
    <property type="entry name" value="NADP-dependent L-serine/L-allo-threonine dehydrogenase"/>
    <property type="match status" value="1"/>
</dbReference>
<dbReference type="PRINTS" id="PR00081">
    <property type="entry name" value="GDHRDH"/>
</dbReference>
<dbReference type="Proteomes" id="UP000505325">
    <property type="component" value="Chromosome"/>
</dbReference>
<dbReference type="RefSeq" id="WP_173634081.1">
    <property type="nucleotide sequence ID" value="NZ_CP054212.1"/>
</dbReference>
<dbReference type="Gene3D" id="3.40.50.720">
    <property type="entry name" value="NAD(P)-binding Rossmann-like Domain"/>
    <property type="match status" value="1"/>
</dbReference>
<sequence>MIIFVTGATAGFGQSITRRFVAAGHNVIATGRRTERLQALKEALGENVYPLQLDVRNRAAIEEAVASLPPEWRNIDVLVNNAGLALGIEPAHKASVEDWENMIDTNTKGLVYMTRALLPAMVERNVGHIINIGSTAGNWPYAGGNVYGATKAFVRQFSLNLRTDLHGTALRVTNIEPGLVGGTEFSNVRFKGDDDRAGKVYQGTEALTADDVTEAVWWVATLPKHVNINTLEMMPVSQATAGLNVYKP</sequence>
<dbReference type="PRINTS" id="PR00080">
    <property type="entry name" value="SDRFAMILY"/>
</dbReference>
<dbReference type="NCBIfam" id="NF007829">
    <property type="entry name" value="PRK10538.1"/>
    <property type="match status" value="1"/>
</dbReference>
<dbReference type="SUPFAM" id="SSF51735">
    <property type="entry name" value="NAD(P)-binding Rossmann-fold domains"/>
    <property type="match status" value="1"/>
</dbReference>
<gene>
    <name evidence="4" type="ORF">PMPD1_2166</name>
</gene>
<dbReference type="KEGG" id="pmak:PMPD1_2166"/>
<accession>A0A6M8UJS8</accession>
<dbReference type="EMBL" id="CP054212">
    <property type="protein sequence ID" value="QKJ87112.1"/>
    <property type="molecule type" value="Genomic_DNA"/>
</dbReference>
<proteinExistence type="inferred from homology"/>
<dbReference type="CDD" id="cd05346">
    <property type="entry name" value="SDR_c5"/>
    <property type="match status" value="1"/>
</dbReference>
<evidence type="ECO:0000313" key="4">
    <source>
        <dbReference type="EMBL" id="QKJ87112.1"/>
    </source>
</evidence>
<dbReference type="GO" id="GO:0016616">
    <property type="term" value="F:oxidoreductase activity, acting on the CH-OH group of donors, NAD or NADP as acceptor"/>
    <property type="evidence" value="ECO:0007669"/>
    <property type="project" value="UniProtKB-ARBA"/>
</dbReference>
<evidence type="ECO:0000256" key="2">
    <source>
        <dbReference type="ARBA" id="ARBA00023002"/>
    </source>
</evidence>
<dbReference type="Pfam" id="PF00106">
    <property type="entry name" value="adh_short"/>
    <property type="match status" value="1"/>
</dbReference>
<protein>
    <submittedName>
        <fullName evidence="4">NAD(P)-binding L-allo-threonine dehydrogenase</fullName>
    </submittedName>
</protein>
<keyword evidence="2" id="KW-0560">Oxidoreductase</keyword>
<dbReference type="AlphaFoldDB" id="A0A6M8UJS8"/>
<reference evidence="4 5" key="1">
    <citation type="submission" date="2020-06" db="EMBL/GenBank/DDBJ databases">
        <title>Genome sequence of Paramixta manurensis strain PD-1.</title>
        <authorList>
            <person name="Lee C.W."/>
            <person name="Kim J."/>
        </authorList>
    </citation>
    <scope>NUCLEOTIDE SEQUENCE [LARGE SCALE GENOMIC DNA]</scope>
    <source>
        <strain evidence="4 5">PD-1</strain>
    </source>
</reference>
<evidence type="ECO:0000313" key="5">
    <source>
        <dbReference type="Proteomes" id="UP000505325"/>
    </source>
</evidence>
<dbReference type="InterPro" id="IPR002347">
    <property type="entry name" value="SDR_fam"/>
</dbReference>
<name>A0A6M8UJS8_9GAMM</name>
<dbReference type="PANTHER" id="PTHR42901">
    <property type="entry name" value="ALCOHOL DEHYDROGENASE"/>
    <property type="match status" value="1"/>
</dbReference>
<evidence type="ECO:0000256" key="1">
    <source>
        <dbReference type="ARBA" id="ARBA00006484"/>
    </source>
</evidence>
<dbReference type="PROSITE" id="PS00061">
    <property type="entry name" value="ADH_SHORT"/>
    <property type="match status" value="1"/>
</dbReference>
<dbReference type="InterPro" id="IPR020904">
    <property type="entry name" value="Sc_DH/Rdtase_CS"/>
</dbReference>
<evidence type="ECO:0000256" key="3">
    <source>
        <dbReference type="RuleBase" id="RU000363"/>
    </source>
</evidence>